<reference evidence="1 2" key="1">
    <citation type="submission" date="2020-08" db="EMBL/GenBank/DDBJ databases">
        <title>Genomic Encyclopedia of Type Strains, Phase IV (KMG-IV): sequencing the most valuable type-strain genomes for metagenomic binning, comparative biology and taxonomic classification.</title>
        <authorList>
            <person name="Goeker M."/>
        </authorList>
    </citation>
    <scope>NUCLEOTIDE SEQUENCE [LARGE SCALE GENOMIC DNA]</scope>
    <source>
        <strain evidence="1 2">DSM 17976</strain>
    </source>
</reference>
<protein>
    <submittedName>
        <fullName evidence="1">Uncharacterized protein</fullName>
    </submittedName>
</protein>
<dbReference type="AlphaFoldDB" id="A0A7W5ZHS6"/>
<dbReference type="Proteomes" id="UP000541352">
    <property type="component" value="Unassembled WGS sequence"/>
</dbReference>
<comment type="caution">
    <text evidence="1">The sequence shown here is derived from an EMBL/GenBank/DDBJ whole genome shotgun (WGS) entry which is preliminary data.</text>
</comment>
<gene>
    <name evidence="1" type="ORF">FHS57_000842</name>
</gene>
<sequence length="177" mass="19800">MNYTFNKTTFRSFYPDCEETNDGTAIEYKVEDSNYRVYYPTNVVKTSTTMQMTVQLDHIRGGATDDHVILVLNYDDKAHLSSVSYTWEAGNDGYQIPETLIKAVDIAFDVAGLLGAFETAGISEEVAEGTKEVFDVCCKAYNDISKIVVKWSDNGGRMYFIPVVCHSIIRLTNSVSV</sequence>
<organism evidence="1 2">
    <name type="scientific">Runella defluvii</name>
    <dbReference type="NCBI Taxonomy" id="370973"/>
    <lineage>
        <taxon>Bacteria</taxon>
        <taxon>Pseudomonadati</taxon>
        <taxon>Bacteroidota</taxon>
        <taxon>Cytophagia</taxon>
        <taxon>Cytophagales</taxon>
        <taxon>Spirosomataceae</taxon>
        <taxon>Runella</taxon>
    </lineage>
</organism>
<dbReference type="RefSeq" id="WP_183971618.1">
    <property type="nucleotide sequence ID" value="NZ_JACIBY010000001.1"/>
</dbReference>
<accession>A0A7W5ZHS6</accession>
<name>A0A7W5ZHS6_9BACT</name>
<proteinExistence type="predicted"/>
<evidence type="ECO:0000313" key="2">
    <source>
        <dbReference type="Proteomes" id="UP000541352"/>
    </source>
</evidence>
<evidence type="ECO:0000313" key="1">
    <source>
        <dbReference type="EMBL" id="MBB3836860.1"/>
    </source>
</evidence>
<keyword evidence="2" id="KW-1185">Reference proteome</keyword>
<dbReference type="EMBL" id="JACIBY010000001">
    <property type="protein sequence ID" value="MBB3836860.1"/>
    <property type="molecule type" value="Genomic_DNA"/>
</dbReference>